<evidence type="ECO:0000259" key="6">
    <source>
        <dbReference type="Pfam" id="PF04679"/>
    </source>
</evidence>
<sequence>MSGRPTPGAMPDLVPPMRPSTGSGQPPNGPDWVVELDWTGYRCIAYVEPGRRVRLLSANNVSMTAAYPELAEPLLRRSPPGGMVLDGTLVARGEEHAARARLLLRRGGRFRPSEQHIQAVPVDFQVADLLWLDGHATTELAYRDRRGLLEGLGFDEAPVWTTSPMPVSELAAMLRIADTKGVDALHARHLGSRYKPGGRSPLWLKVPVRRVRQVVVGGWTPTDPAHPDTIASLLVGVPEGGGLRYVGRVGVAGEERRRAAELRPLRRSDPPFTGAGATVPAAHARDAIWVRPRLVGLVEFTGFTADGRLRLPRWRGPVDPAEVDEPRWARPTDPPPRRDAPPAEPAPDRSPATAPAREPEPAPDGVRERRLEQHFFYNSLNTIGALIRSDPTRARELLFGFADVSRSADLPEDSTSTLARELDAVRGYLQLEQARFGRRLRVRLDVDPDTPPLDGVAVRPLQVLAVVRTVVQGEIEPLPDGGELTVSVRAAVDGCRVDVQGPGGPPSEIVLPASGASLPG</sequence>
<evidence type="ECO:0000256" key="4">
    <source>
        <dbReference type="SAM" id="MobiDB-lite"/>
    </source>
</evidence>
<feature type="region of interest" description="Disordered" evidence="4">
    <location>
        <begin position="1"/>
        <end position="31"/>
    </location>
</feature>
<evidence type="ECO:0000259" key="7">
    <source>
        <dbReference type="Pfam" id="PF06580"/>
    </source>
</evidence>
<reference evidence="8" key="1">
    <citation type="submission" date="2021-04" db="EMBL/GenBank/DDBJ databases">
        <title>Pseudonocardia sp. nov., isolated from sandy soil of mangrove forest.</title>
        <authorList>
            <person name="Zan Z."/>
            <person name="Huang R."/>
            <person name="Liu W."/>
        </authorList>
    </citation>
    <scope>NUCLEOTIDE SEQUENCE</scope>
    <source>
        <strain evidence="8">S2-4</strain>
    </source>
</reference>
<protein>
    <recommendedName>
        <fullName evidence="1">DNA ligase (ATP)</fullName>
        <ecNumber evidence="1">6.5.1.1</ecNumber>
    </recommendedName>
</protein>
<dbReference type="Proteomes" id="UP001165283">
    <property type="component" value="Unassembled WGS sequence"/>
</dbReference>
<dbReference type="Gene3D" id="2.40.50.140">
    <property type="entry name" value="Nucleic acid-binding proteins"/>
    <property type="match status" value="1"/>
</dbReference>
<dbReference type="InterPro" id="IPR012340">
    <property type="entry name" value="NA-bd_OB-fold"/>
</dbReference>
<dbReference type="GO" id="GO:0016301">
    <property type="term" value="F:kinase activity"/>
    <property type="evidence" value="ECO:0007669"/>
    <property type="project" value="UniProtKB-KW"/>
</dbReference>
<feature type="domain" description="ATP-dependent DNA ligase family profile" evidence="5">
    <location>
        <begin position="29"/>
        <end position="206"/>
    </location>
</feature>
<name>A0ABT1A6R9_9PSEU</name>
<evidence type="ECO:0000256" key="2">
    <source>
        <dbReference type="ARBA" id="ARBA00022598"/>
    </source>
</evidence>
<dbReference type="PANTHER" id="PTHR34220:SF7">
    <property type="entry name" value="SENSOR HISTIDINE KINASE YPDA"/>
    <property type="match status" value="1"/>
</dbReference>
<dbReference type="PANTHER" id="PTHR34220">
    <property type="entry name" value="SENSOR HISTIDINE KINASE YPDA"/>
    <property type="match status" value="1"/>
</dbReference>
<dbReference type="SUPFAM" id="SSF56091">
    <property type="entry name" value="DNA ligase/mRNA capping enzyme, catalytic domain"/>
    <property type="match status" value="1"/>
</dbReference>
<feature type="domain" description="DNA ligase ATP-dependent C-terminal" evidence="6">
    <location>
        <begin position="229"/>
        <end position="316"/>
    </location>
</feature>
<evidence type="ECO:0000313" key="8">
    <source>
        <dbReference type="EMBL" id="MCO1658723.1"/>
    </source>
</evidence>
<comment type="catalytic activity">
    <reaction evidence="3">
        <text>ATP + (deoxyribonucleotide)n-3'-hydroxyl + 5'-phospho-(deoxyribonucleotide)m = (deoxyribonucleotide)n+m + AMP + diphosphate.</text>
        <dbReference type="EC" id="6.5.1.1"/>
    </reaction>
</comment>
<evidence type="ECO:0000256" key="1">
    <source>
        <dbReference type="ARBA" id="ARBA00012727"/>
    </source>
</evidence>
<feature type="region of interest" description="Disordered" evidence="4">
    <location>
        <begin position="501"/>
        <end position="520"/>
    </location>
</feature>
<gene>
    <name evidence="8" type="ORF">KDL28_27010</name>
</gene>
<dbReference type="InterPro" id="IPR010559">
    <property type="entry name" value="Sig_transdc_His_kin_internal"/>
</dbReference>
<dbReference type="Gene3D" id="3.30.470.30">
    <property type="entry name" value="DNA ligase/mRNA capping enzyme"/>
    <property type="match status" value="1"/>
</dbReference>
<feature type="region of interest" description="Disordered" evidence="4">
    <location>
        <begin position="311"/>
        <end position="365"/>
    </location>
</feature>
<dbReference type="InterPro" id="IPR012310">
    <property type="entry name" value="DNA_ligase_ATP-dep_cent"/>
</dbReference>
<dbReference type="Pfam" id="PF01068">
    <property type="entry name" value="DNA_ligase_A_M"/>
    <property type="match status" value="1"/>
</dbReference>
<dbReference type="Pfam" id="PF04679">
    <property type="entry name" value="DNA_ligase_A_C"/>
    <property type="match status" value="1"/>
</dbReference>
<comment type="caution">
    <text evidence="8">The sequence shown here is derived from an EMBL/GenBank/DDBJ whole genome shotgun (WGS) entry which is preliminary data.</text>
</comment>
<evidence type="ECO:0000313" key="9">
    <source>
        <dbReference type="Proteomes" id="UP001165283"/>
    </source>
</evidence>
<dbReference type="InterPro" id="IPR012309">
    <property type="entry name" value="DNA_ligase_ATP-dep_C"/>
</dbReference>
<dbReference type="Gene3D" id="3.30.1490.70">
    <property type="match status" value="1"/>
</dbReference>
<proteinExistence type="predicted"/>
<dbReference type="EMBL" id="JAGSOV010000057">
    <property type="protein sequence ID" value="MCO1658723.1"/>
    <property type="molecule type" value="Genomic_DNA"/>
</dbReference>
<keyword evidence="8" id="KW-0418">Kinase</keyword>
<dbReference type="SUPFAM" id="SSF50249">
    <property type="entry name" value="Nucleic acid-binding proteins"/>
    <property type="match status" value="1"/>
</dbReference>
<evidence type="ECO:0000256" key="3">
    <source>
        <dbReference type="ARBA" id="ARBA00034003"/>
    </source>
</evidence>
<dbReference type="Pfam" id="PF06580">
    <property type="entry name" value="His_kinase"/>
    <property type="match status" value="1"/>
</dbReference>
<keyword evidence="2" id="KW-0436">Ligase</keyword>
<keyword evidence="9" id="KW-1185">Reference proteome</keyword>
<keyword evidence="8" id="KW-0808">Transferase</keyword>
<organism evidence="8 9">
    <name type="scientific">Pseudonocardia humida</name>
    <dbReference type="NCBI Taxonomy" id="2800819"/>
    <lineage>
        <taxon>Bacteria</taxon>
        <taxon>Bacillati</taxon>
        <taxon>Actinomycetota</taxon>
        <taxon>Actinomycetes</taxon>
        <taxon>Pseudonocardiales</taxon>
        <taxon>Pseudonocardiaceae</taxon>
        <taxon>Pseudonocardia</taxon>
    </lineage>
</organism>
<dbReference type="InterPro" id="IPR050640">
    <property type="entry name" value="Bact_2-comp_sensor_kinase"/>
</dbReference>
<feature type="compositionally biased region" description="Basic and acidic residues" evidence="4">
    <location>
        <begin position="324"/>
        <end position="341"/>
    </location>
</feature>
<dbReference type="CDD" id="cd07971">
    <property type="entry name" value="OBF_DNA_ligase_LigD"/>
    <property type="match status" value="1"/>
</dbReference>
<accession>A0ABT1A6R9</accession>
<dbReference type="RefSeq" id="WP_252443000.1">
    <property type="nucleotide sequence ID" value="NZ_JAGSOV010000057.1"/>
</dbReference>
<evidence type="ECO:0000259" key="5">
    <source>
        <dbReference type="Pfam" id="PF01068"/>
    </source>
</evidence>
<feature type="domain" description="Signal transduction histidine kinase internal region" evidence="7">
    <location>
        <begin position="370"/>
        <end position="440"/>
    </location>
</feature>
<dbReference type="EC" id="6.5.1.1" evidence="1"/>